<feature type="active site" description="Proton acceptor" evidence="5">
    <location>
        <position position="62"/>
    </location>
</feature>
<dbReference type="AlphaFoldDB" id="A0A1H7TG30"/>
<keyword evidence="7" id="KW-0413">Isomerase</keyword>
<dbReference type="GO" id="GO:0008830">
    <property type="term" value="F:dTDP-4-dehydrorhamnose 3,5-epimerase activity"/>
    <property type="evidence" value="ECO:0007669"/>
    <property type="project" value="UniProtKB-UniRule"/>
</dbReference>
<dbReference type="Pfam" id="PF00908">
    <property type="entry name" value="dTDP_sugar_isom"/>
    <property type="match status" value="1"/>
</dbReference>
<evidence type="ECO:0000256" key="5">
    <source>
        <dbReference type="PIRSR" id="PIRSR600888-1"/>
    </source>
</evidence>
<dbReference type="CDD" id="cd00438">
    <property type="entry name" value="cupin_RmlC"/>
    <property type="match status" value="1"/>
</dbReference>
<evidence type="ECO:0000256" key="1">
    <source>
        <dbReference type="ARBA" id="ARBA00001298"/>
    </source>
</evidence>
<feature type="active site" description="Proton donor" evidence="5">
    <location>
        <position position="132"/>
    </location>
</feature>
<comment type="similarity">
    <text evidence="7">Belongs to the dTDP-4-dehydrorhamnose 3,5-epimerase family.</text>
</comment>
<dbReference type="Gene3D" id="2.60.120.10">
    <property type="entry name" value="Jelly Rolls"/>
    <property type="match status" value="1"/>
</dbReference>
<accession>A0A1H7TG30</accession>
<dbReference type="GO" id="GO:0000271">
    <property type="term" value="P:polysaccharide biosynthetic process"/>
    <property type="evidence" value="ECO:0007669"/>
    <property type="project" value="TreeGrafter"/>
</dbReference>
<dbReference type="InterPro" id="IPR014710">
    <property type="entry name" value="RmlC-like_jellyroll"/>
</dbReference>
<evidence type="ECO:0000256" key="7">
    <source>
        <dbReference type="RuleBase" id="RU364069"/>
    </source>
</evidence>
<dbReference type="GO" id="GO:0019305">
    <property type="term" value="P:dTDP-rhamnose biosynthetic process"/>
    <property type="evidence" value="ECO:0007669"/>
    <property type="project" value="UniProtKB-UniRule"/>
</dbReference>
<dbReference type="PANTHER" id="PTHR21047:SF2">
    <property type="entry name" value="THYMIDINE DIPHOSPHO-4-KETO-RHAMNOSE 3,5-EPIMERASE"/>
    <property type="match status" value="1"/>
</dbReference>
<sequence>MKIIDTKLKGCLILEPRTFQDLRGMFFEVFRKVDLENHLGYKIDFVQENKSISKKGVLRGLHFQTGQAAQAKLVTVQKGEVTDVIVDIRPNSDTFGQHIKVNLSAKTHKSIFIPKGMAHGFLALSEEVVFSYLCDNYYEPKMESGILYNDTDLAIEWDYPIADFIVSEKDMLLPSFKALTT</sequence>
<dbReference type="UniPathway" id="UPA00124"/>
<comment type="subunit">
    <text evidence="7">Homodimer.</text>
</comment>
<protein>
    <recommendedName>
        <fullName evidence="4 7">dTDP-4-dehydrorhamnose 3,5-epimerase</fullName>
        <ecNumber evidence="3 7">5.1.3.13</ecNumber>
    </recommendedName>
    <alternativeName>
        <fullName evidence="7">Thymidine diphospho-4-keto-rhamnose 3,5-epimerase</fullName>
    </alternativeName>
</protein>
<dbReference type="RefSeq" id="WP_091625123.1">
    <property type="nucleotide sequence ID" value="NZ_FNZN01000006.1"/>
</dbReference>
<dbReference type="NCBIfam" id="TIGR01221">
    <property type="entry name" value="rmlC"/>
    <property type="match status" value="1"/>
</dbReference>
<dbReference type="OrthoDB" id="9800680at2"/>
<evidence type="ECO:0000256" key="6">
    <source>
        <dbReference type="PIRSR" id="PIRSR600888-3"/>
    </source>
</evidence>
<organism evidence="8 9">
    <name type="scientific">Maribacter orientalis</name>
    <dbReference type="NCBI Taxonomy" id="228957"/>
    <lineage>
        <taxon>Bacteria</taxon>
        <taxon>Pseudomonadati</taxon>
        <taxon>Bacteroidota</taxon>
        <taxon>Flavobacteriia</taxon>
        <taxon>Flavobacteriales</taxon>
        <taxon>Flavobacteriaceae</taxon>
        <taxon>Maribacter</taxon>
    </lineage>
</organism>
<dbReference type="EC" id="5.1.3.13" evidence="3 7"/>
<gene>
    <name evidence="8" type="ORF">SAMN04488008_10619</name>
</gene>
<feature type="site" description="Participates in a stacking interaction with the thymidine ring of dTDP-4-oxo-6-deoxyglucose" evidence="6">
    <location>
        <position position="138"/>
    </location>
</feature>
<dbReference type="InterPro" id="IPR000888">
    <property type="entry name" value="RmlC-like"/>
</dbReference>
<comment type="function">
    <text evidence="2 7">Catalyzes the epimerization of the C3' and C5'positions of dTDP-6-deoxy-D-xylo-4-hexulose, forming dTDP-6-deoxy-L-lyxo-4-hexulose.</text>
</comment>
<dbReference type="PANTHER" id="PTHR21047">
    <property type="entry name" value="DTDP-6-DEOXY-D-GLUCOSE-3,5 EPIMERASE"/>
    <property type="match status" value="1"/>
</dbReference>
<evidence type="ECO:0000313" key="9">
    <source>
        <dbReference type="Proteomes" id="UP000198990"/>
    </source>
</evidence>
<evidence type="ECO:0000313" key="8">
    <source>
        <dbReference type="EMBL" id="SEL83628.1"/>
    </source>
</evidence>
<proteinExistence type="inferred from homology"/>
<keyword evidence="9" id="KW-1185">Reference proteome</keyword>
<dbReference type="Proteomes" id="UP000198990">
    <property type="component" value="Unassembled WGS sequence"/>
</dbReference>
<dbReference type="SUPFAM" id="SSF51182">
    <property type="entry name" value="RmlC-like cupins"/>
    <property type="match status" value="1"/>
</dbReference>
<comment type="catalytic activity">
    <reaction evidence="1 7">
        <text>dTDP-4-dehydro-6-deoxy-alpha-D-glucose = dTDP-4-dehydro-beta-L-rhamnose</text>
        <dbReference type="Rhea" id="RHEA:16969"/>
        <dbReference type="ChEBI" id="CHEBI:57649"/>
        <dbReference type="ChEBI" id="CHEBI:62830"/>
        <dbReference type="EC" id="5.1.3.13"/>
    </reaction>
</comment>
<dbReference type="InterPro" id="IPR011051">
    <property type="entry name" value="RmlC_Cupin_sf"/>
</dbReference>
<dbReference type="EMBL" id="FNZN01000006">
    <property type="protein sequence ID" value="SEL83628.1"/>
    <property type="molecule type" value="Genomic_DNA"/>
</dbReference>
<name>A0A1H7TG30_9FLAO</name>
<dbReference type="GO" id="GO:0005829">
    <property type="term" value="C:cytosol"/>
    <property type="evidence" value="ECO:0007669"/>
    <property type="project" value="TreeGrafter"/>
</dbReference>
<dbReference type="STRING" id="228957.SAMN04488008_10619"/>
<evidence type="ECO:0000256" key="4">
    <source>
        <dbReference type="ARBA" id="ARBA00019595"/>
    </source>
</evidence>
<evidence type="ECO:0000256" key="2">
    <source>
        <dbReference type="ARBA" id="ARBA00001997"/>
    </source>
</evidence>
<reference evidence="9" key="1">
    <citation type="submission" date="2016-10" db="EMBL/GenBank/DDBJ databases">
        <authorList>
            <person name="Varghese N."/>
            <person name="Submissions S."/>
        </authorList>
    </citation>
    <scope>NUCLEOTIDE SEQUENCE [LARGE SCALE GENOMIC DNA]</scope>
    <source>
        <strain evidence="9">DSM 16471</strain>
    </source>
</reference>
<evidence type="ECO:0000256" key="3">
    <source>
        <dbReference type="ARBA" id="ARBA00012098"/>
    </source>
</evidence>
<comment type="pathway">
    <text evidence="7">Carbohydrate biosynthesis; dTDP-L-rhamnose biosynthesis.</text>
</comment>